<dbReference type="InterPro" id="IPR027417">
    <property type="entry name" value="P-loop_NTPase"/>
</dbReference>
<organism evidence="1 2">
    <name type="scientific">Anditalea andensis</name>
    <dbReference type="NCBI Taxonomy" id="1048983"/>
    <lineage>
        <taxon>Bacteria</taxon>
        <taxon>Pseudomonadati</taxon>
        <taxon>Bacteroidota</taxon>
        <taxon>Cytophagia</taxon>
        <taxon>Cytophagales</taxon>
        <taxon>Cytophagaceae</taxon>
        <taxon>Anditalea</taxon>
    </lineage>
</organism>
<accession>A0A074KX76</accession>
<dbReference type="eggNOG" id="ENOG50330U9">
    <property type="taxonomic scope" value="Bacteria"/>
</dbReference>
<dbReference type="AlphaFoldDB" id="A0A074KX76"/>
<gene>
    <name evidence="1" type="ORF">EL17_20065</name>
</gene>
<dbReference type="Gene3D" id="3.40.50.300">
    <property type="entry name" value="P-loop containing nucleotide triphosphate hydrolases"/>
    <property type="match status" value="1"/>
</dbReference>
<keyword evidence="2" id="KW-1185">Reference proteome</keyword>
<sequence length="259" mass="30670">MAKWIEICGTNGVGKSTIVDNLKKIRKKDSIWTISDYLYPRLKISRTSLKGYVLSSYRYYFKDYIDPAPLREARFRMIENNKEFIDLFLNILINDKKFAYNNTDFRFENISYFSRVVERVQYIKEAASDKFVILDEGFLHHIGRLVNKHDHTKDEKEDLSRILNITPLPDAIIYLDLEVNENAKRLINRNKNPKMLKTLQYHEIMDFLILSRKRRRIINDILSQRGIPILYLDTSNNQADNLNLINAFIDDLKRNDTAI</sequence>
<dbReference type="SUPFAM" id="SSF52540">
    <property type="entry name" value="P-loop containing nucleoside triphosphate hydrolases"/>
    <property type="match status" value="1"/>
</dbReference>
<dbReference type="RefSeq" id="WP_035078602.1">
    <property type="nucleotide sequence ID" value="NZ_JMIH01000028.1"/>
</dbReference>
<comment type="caution">
    <text evidence="1">The sequence shown here is derived from an EMBL/GenBank/DDBJ whole genome shotgun (WGS) entry which is preliminary data.</text>
</comment>
<protein>
    <recommendedName>
        <fullName evidence="3">Deoxynucleoside kinase domain-containing protein</fullName>
    </recommendedName>
</protein>
<evidence type="ECO:0008006" key="3">
    <source>
        <dbReference type="Google" id="ProtNLM"/>
    </source>
</evidence>
<dbReference type="Proteomes" id="UP000027821">
    <property type="component" value="Unassembled WGS sequence"/>
</dbReference>
<dbReference type="EMBL" id="JMIH01000028">
    <property type="protein sequence ID" value="KEO72203.1"/>
    <property type="molecule type" value="Genomic_DNA"/>
</dbReference>
<evidence type="ECO:0000313" key="1">
    <source>
        <dbReference type="EMBL" id="KEO72203.1"/>
    </source>
</evidence>
<evidence type="ECO:0000313" key="2">
    <source>
        <dbReference type="Proteomes" id="UP000027821"/>
    </source>
</evidence>
<reference evidence="1 2" key="1">
    <citation type="submission" date="2014-04" db="EMBL/GenBank/DDBJ databases">
        <title>Characterization and application of a salt tolerant electro-active bacterium.</title>
        <authorList>
            <person name="Yang L."/>
            <person name="Wei S."/>
            <person name="Tay Q.X.M."/>
        </authorList>
    </citation>
    <scope>NUCLEOTIDE SEQUENCE [LARGE SCALE GENOMIC DNA]</scope>
    <source>
        <strain evidence="1 2">LY1</strain>
    </source>
</reference>
<proteinExistence type="predicted"/>
<dbReference type="OrthoDB" id="656161at2"/>
<name>A0A074KX76_9BACT</name>